<feature type="coiled-coil region" evidence="1">
    <location>
        <begin position="54"/>
        <end position="81"/>
    </location>
</feature>
<comment type="caution">
    <text evidence="3">The sequence shown here is derived from an EMBL/GenBank/DDBJ whole genome shotgun (WGS) entry which is preliminary data.</text>
</comment>
<evidence type="ECO:0000256" key="2">
    <source>
        <dbReference type="SAM" id="MobiDB-lite"/>
    </source>
</evidence>
<protein>
    <submittedName>
        <fullName evidence="3">Uncharacterized protein</fullName>
    </submittedName>
</protein>
<feature type="region of interest" description="Disordered" evidence="2">
    <location>
        <begin position="218"/>
        <end position="246"/>
    </location>
</feature>
<keyword evidence="4" id="KW-1185">Reference proteome</keyword>
<evidence type="ECO:0000313" key="3">
    <source>
        <dbReference type="EMBL" id="CAL0301581.1"/>
    </source>
</evidence>
<name>A0AAV1VX14_LUPLU</name>
<evidence type="ECO:0000313" key="4">
    <source>
        <dbReference type="Proteomes" id="UP001497480"/>
    </source>
</evidence>
<evidence type="ECO:0000256" key="1">
    <source>
        <dbReference type="SAM" id="Coils"/>
    </source>
</evidence>
<accession>A0AAV1VX14</accession>
<sequence length="296" mass="33573">MDRNPCSSVSRGQESFTTCFFQLLSNNERWTYQALEQFPSSSLLARLVSLRSWKERASRQLRQQKVELRNTEEKRIQLNLSLREALSGKQAYLKSLSAIRSVRMRSSFDRSFRASSYSGLLTWFDDADEGNQRKCSQRGMPFLETMFVSPTRMWTRQSEASQRVSFLSPLFKKEVAATVIISAVRISAKSPLTEYACLTLKSGLFFLDIKYSLTKKERIKSGESPSPLDRAPRQGRRARLRETDSQAESEVVLSSVEIKAGKGRSSQVRLPTPWVVNHIRGPAPLSGDNSSSLKKS</sequence>
<dbReference type="AlphaFoldDB" id="A0AAV1VX14"/>
<gene>
    <name evidence="3" type="ORF">LLUT_LOCUS2641</name>
</gene>
<proteinExistence type="predicted"/>
<keyword evidence="1" id="KW-0175">Coiled coil</keyword>
<organism evidence="3 4">
    <name type="scientific">Lupinus luteus</name>
    <name type="common">European yellow lupine</name>
    <dbReference type="NCBI Taxonomy" id="3873"/>
    <lineage>
        <taxon>Eukaryota</taxon>
        <taxon>Viridiplantae</taxon>
        <taxon>Streptophyta</taxon>
        <taxon>Embryophyta</taxon>
        <taxon>Tracheophyta</taxon>
        <taxon>Spermatophyta</taxon>
        <taxon>Magnoliopsida</taxon>
        <taxon>eudicotyledons</taxon>
        <taxon>Gunneridae</taxon>
        <taxon>Pentapetalae</taxon>
        <taxon>rosids</taxon>
        <taxon>fabids</taxon>
        <taxon>Fabales</taxon>
        <taxon>Fabaceae</taxon>
        <taxon>Papilionoideae</taxon>
        <taxon>50 kb inversion clade</taxon>
        <taxon>genistoids sensu lato</taxon>
        <taxon>core genistoids</taxon>
        <taxon>Genisteae</taxon>
        <taxon>Lupinus</taxon>
    </lineage>
</organism>
<reference evidence="3 4" key="1">
    <citation type="submission" date="2024-03" db="EMBL/GenBank/DDBJ databases">
        <authorList>
            <person name="Martinez-Hernandez J."/>
        </authorList>
    </citation>
    <scope>NUCLEOTIDE SEQUENCE [LARGE SCALE GENOMIC DNA]</scope>
</reference>
<dbReference type="EMBL" id="CAXHTB010000002">
    <property type="protein sequence ID" value="CAL0301581.1"/>
    <property type="molecule type" value="Genomic_DNA"/>
</dbReference>
<dbReference type="Proteomes" id="UP001497480">
    <property type="component" value="Unassembled WGS sequence"/>
</dbReference>